<dbReference type="InterPro" id="IPR013785">
    <property type="entry name" value="Aldolase_TIM"/>
</dbReference>
<dbReference type="InterPro" id="IPR037128">
    <property type="entry name" value="Quinolinate_PRibosylTase_N_sf"/>
</dbReference>
<dbReference type="Proteomes" id="UP000006250">
    <property type="component" value="Unassembled WGS sequence"/>
</dbReference>
<dbReference type="GO" id="GO:0009435">
    <property type="term" value="P:NAD+ biosynthetic process"/>
    <property type="evidence" value="ECO:0007669"/>
    <property type="project" value="InterPro"/>
</dbReference>
<proteinExistence type="predicted"/>
<comment type="caution">
    <text evidence="2">The sequence shown here is derived from an EMBL/GenBank/DDBJ whole genome shotgun (WGS) entry which is preliminary data.</text>
</comment>
<feature type="domain" description="Quinolinate phosphoribosyl transferase N-terminal" evidence="1">
    <location>
        <begin position="28"/>
        <end position="106"/>
    </location>
</feature>
<sequence length="365" mass="38981">MYKLPENPRPYADKYFLRSRQILEAEGLNPIATMQVFFRDGPGKFAGIDEAVAVFRAFSPLADHGGEILALPEGADFSPLEPVMHITGPLLDFIELETLYLGIVSAATTLACGLPEPTTREVAAKAAAIRELLPDTPLMYFGARHWHWSREEAFCQAAVGAGFDSCATDAGARAAGLSQGVGTIPHALVLAFASRVGREHATREATIAFDRHIERSCPRIALVDTFNHEIDDSLDTAEALDGHLDAVRLDTAGESIGQGGMAFDGRTYQTGTGVTVASALAVRRALDAAGHDKVDIVLSSGFGNLEKVAAFAAARREHPRLFASLGIGGLFKSYAATADIVRVGGTDLAKTGRAFHPNPRLVRML</sequence>
<dbReference type="Gene3D" id="3.90.1170.20">
    <property type="entry name" value="Quinolinate phosphoribosyl transferase, N-terminal domain"/>
    <property type="match status" value="1"/>
</dbReference>
<name>E1JUI8_SOLFR</name>
<keyword evidence="3" id="KW-1185">Reference proteome</keyword>
<dbReference type="eggNOG" id="COG1488">
    <property type="taxonomic scope" value="Bacteria"/>
</dbReference>
<evidence type="ECO:0000313" key="3">
    <source>
        <dbReference type="Proteomes" id="UP000006250"/>
    </source>
</evidence>
<dbReference type="PANTHER" id="PTHR43202:SF1">
    <property type="entry name" value="NICOTINATE PHOSPHORIBOSYLTRANSFERASE"/>
    <property type="match status" value="1"/>
</dbReference>
<dbReference type="GO" id="GO:0016763">
    <property type="term" value="F:pentosyltransferase activity"/>
    <property type="evidence" value="ECO:0007669"/>
    <property type="project" value="InterPro"/>
</dbReference>
<dbReference type="STRING" id="596151.DesfrDRAFT_1287"/>
<dbReference type="PANTHER" id="PTHR43202">
    <property type="entry name" value="NICOTINATE-NUCLEOTIDE PYROPHOSPHORYLASE"/>
    <property type="match status" value="1"/>
</dbReference>
<dbReference type="InterPro" id="IPR022412">
    <property type="entry name" value="Quinolinate_PRibosylTrfase_N"/>
</dbReference>
<protein>
    <recommendedName>
        <fullName evidence="1">Quinolinate phosphoribosyl transferase N-terminal domain-containing protein</fullName>
    </recommendedName>
</protein>
<evidence type="ECO:0000313" key="2">
    <source>
        <dbReference type="EMBL" id="EFL52118.1"/>
    </source>
</evidence>
<dbReference type="EMBL" id="AECZ01000006">
    <property type="protein sequence ID" value="EFL52118.1"/>
    <property type="molecule type" value="Genomic_DNA"/>
</dbReference>
<gene>
    <name evidence="2" type="ORF">DesfrDRAFT_1287</name>
</gene>
<dbReference type="AlphaFoldDB" id="E1JUI8"/>
<dbReference type="Pfam" id="PF02749">
    <property type="entry name" value="QRPTase_N"/>
    <property type="match status" value="1"/>
</dbReference>
<dbReference type="RefSeq" id="WP_005992214.1">
    <property type="nucleotide sequence ID" value="NZ_AECZ01000006.1"/>
</dbReference>
<accession>E1JUI8</accession>
<dbReference type="SUPFAM" id="SSF51690">
    <property type="entry name" value="Nicotinate/Quinolinate PRTase C-terminal domain-like"/>
    <property type="match status" value="1"/>
</dbReference>
<evidence type="ECO:0000259" key="1">
    <source>
        <dbReference type="Pfam" id="PF02749"/>
    </source>
</evidence>
<dbReference type="SUPFAM" id="SSF54675">
    <property type="entry name" value="Nicotinate/Quinolinate PRTase N-terminal domain-like"/>
    <property type="match status" value="1"/>
</dbReference>
<dbReference type="InterPro" id="IPR053190">
    <property type="entry name" value="NAPRTase-like"/>
</dbReference>
<reference evidence="2 3" key="1">
    <citation type="submission" date="2010-08" db="EMBL/GenBank/DDBJ databases">
        <title>The draft genome of Desulfovibrio fructosovorans JJ.</title>
        <authorList>
            <consortium name="US DOE Joint Genome Institute (JGI-PGF)"/>
            <person name="Lucas S."/>
            <person name="Copeland A."/>
            <person name="Lapidus A."/>
            <person name="Cheng J.-F."/>
            <person name="Bruce D."/>
            <person name="Goodwin L."/>
            <person name="Pitluck S."/>
            <person name="Land M.L."/>
            <person name="Hauser L."/>
            <person name="Chang Y.-J."/>
            <person name="Jeffries C."/>
            <person name="Wall J.D."/>
            <person name="Stahl D.A."/>
            <person name="Arkin A.P."/>
            <person name="Dehal P."/>
            <person name="Stolyar S.M."/>
            <person name="Hazen T.C."/>
            <person name="Woyke T.J."/>
        </authorList>
    </citation>
    <scope>NUCLEOTIDE SEQUENCE [LARGE SCALE GENOMIC DNA]</scope>
    <source>
        <strain evidence="2 3">JJ</strain>
    </source>
</reference>
<dbReference type="Gene3D" id="3.20.20.70">
    <property type="entry name" value="Aldolase class I"/>
    <property type="match status" value="1"/>
</dbReference>
<organism evidence="2 3">
    <name type="scientific">Solidesulfovibrio fructosivorans JJ]</name>
    <dbReference type="NCBI Taxonomy" id="596151"/>
    <lineage>
        <taxon>Bacteria</taxon>
        <taxon>Pseudomonadati</taxon>
        <taxon>Thermodesulfobacteriota</taxon>
        <taxon>Desulfovibrionia</taxon>
        <taxon>Desulfovibrionales</taxon>
        <taxon>Desulfovibrionaceae</taxon>
        <taxon>Solidesulfovibrio</taxon>
    </lineage>
</organism>
<dbReference type="InterPro" id="IPR036068">
    <property type="entry name" value="Nicotinate_pribotase-like_C"/>
</dbReference>